<dbReference type="InterPro" id="IPR027065">
    <property type="entry name" value="Lon_Prtase"/>
</dbReference>
<evidence type="ECO:0000313" key="3">
    <source>
        <dbReference type="EMBL" id="QHT90334.1"/>
    </source>
</evidence>
<feature type="compositionally biased region" description="Basic residues" evidence="1">
    <location>
        <begin position="143"/>
        <end position="174"/>
    </location>
</feature>
<dbReference type="GO" id="GO:0004176">
    <property type="term" value="F:ATP-dependent peptidase activity"/>
    <property type="evidence" value="ECO:0007669"/>
    <property type="project" value="InterPro"/>
</dbReference>
<name>A0A6C0IBH9_9ZZZZ</name>
<accession>A0A6C0IBH9</accession>
<sequence>MMKDIKRSNQKNTKTMNPRKKSESSSDSESEVSEYETVTDEDDDYDEEDDDEEDDEDDEEEEGDDDESSDQSYRPPKKNPLKKKSKNKTKNEEDNEDTDKLAKKFRKYLMTSLIKGSARADVEDEIESNEEDTDSDEEANLSQRKKSRRLASKAKKEKKSSKSTKSSKKSKKDKRIQLLDEDSSSESDESDDDEDEKDDDQNIMIIMGGNGMTDDDYYYDNPHVAEAAEIQQILECDNDVCNSDDEKTFMKEDYQHIDYFPKEETKNQKNSKTKTSDSRKKKSAQRKQDKDSSEEETNLSVEEEYKELIDLKKHLSEKLKINPKSKILIHAMKACRESISKLVKKSRISNTKDYYKLIKTEQKNTVSEIDYFKKKLSHKEQTEIMKEMQSINEHIHIDKPYRLRLLQTKLPPKYKATVMNKLNSMQSMEPSDTEYHKMKTWVDTFMRVPFNVYKSLSVNMNDGMDVCDKFMKNAMTQLDDCVYGLDDAKMQIMQVLGQWITNPGAMGSAIAIHGPPGTGKTKLAKEGISKILGREFAFITLGGAGDSSFLEGHSYTYEGSSWGKIVQILIDSKCMNPVIFFDELDKLSDTAKGQEITGILTHLTDTTQNDQFHDKYFSEVDFDISKCLFIFSYNDENLVNPILKDRMYKIQTKGYDTKEKVVITKKYLLPKIREQVNFKEEDIIIPDETLQYIISTAKFTQNEQGVRNLKRCLEIIYTKLNLFRLMKLDEEGDSQKILGKNNELKVTFPFTVTKPIVDKLIRGDDNQNQSLLAMYV</sequence>
<feature type="region of interest" description="Disordered" evidence="1">
    <location>
        <begin position="1"/>
        <end position="101"/>
    </location>
</feature>
<evidence type="ECO:0000259" key="2">
    <source>
        <dbReference type="SMART" id="SM00382"/>
    </source>
</evidence>
<dbReference type="GO" id="GO:0005524">
    <property type="term" value="F:ATP binding"/>
    <property type="evidence" value="ECO:0007669"/>
    <property type="project" value="InterPro"/>
</dbReference>
<dbReference type="AlphaFoldDB" id="A0A6C0IBH9"/>
<dbReference type="Pfam" id="PF00004">
    <property type="entry name" value="AAA"/>
    <property type="match status" value="1"/>
</dbReference>
<feature type="region of interest" description="Disordered" evidence="1">
    <location>
        <begin position="113"/>
        <end position="215"/>
    </location>
</feature>
<dbReference type="InterPro" id="IPR003959">
    <property type="entry name" value="ATPase_AAA_core"/>
</dbReference>
<dbReference type="Gene3D" id="3.40.50.300">
    <property type="entry name" value="P-loop containing nucleotide triphosphate hydrolases"/>
    <property type="match status" value="1"/>
</dbReference>
<feature type="compositionally biased region" description="Acidic residues" evidence="1">
    <location>
        <begin position="122"/>
        <end position="139"/>
    </location>
</feature>
<feature type="compositionally biased region" description="Acidic residues" evidence="1">
    <location>
        <begin position="26"/>
        <end position="69"/>
    </location>
</feature>
<organism evidence="3">
    <name type="scientific">viral metagenome</name>
    <dbReference type="NCBI Taxonomy" id="1070528"/>
    <lineage>
        <taxon>unclassified sequences</taxon>
        <taxon>metagenomes</taxon>
        <taxon>organismal metagenomes</taxon>
    </lineage>
</organism>
<dbReference type="GO" id="GO:0004252">
    <property type="term" value="F:serine-type endopeptidase activity"/>
    <property type="evidence" value="ECO:0007669"/>
    <property type="project" value="InterPro"/>
</dbReference>
<feature type="compositionally biased region" description="Basic residues" evidence="1">
    <location>
        <begin position="75"/>
        <end position="88"/>
    </location>
</feature>
<reference evidence="3" key="1">
    <citation type="journal article" date="2020" name="Nature">
        <title>Giant virus diversity and host interactions through global metagenomics.</title>
        <authorList>
            <person name="Schulz F."/>
            <person name="Roux S."/>
            <person name="Paez-Espino D."/>
            <person name="Jungbluth S."/>
            <person name="Walsh D.A."/>
            <person name="Denef V.J."/>
            <person name="McMahon K.D."/>
            <person name="Konstantinidis K.T."/>
            <person name="Eloe-Fadrosh E.A."/>
            <person name="Kyrpides N.C."/>
            <person name="Woyke T."/>
        </authorList>
    </citation>
    <scope>NUCLEOTIDE SEQUENCE</scope>
    <source>
        <strain evidence="3">GVMAG-M-3300023184-68</strain>
    </source>
</reference>
<dbReference type="InterPro" id="IPR027417">
    <property type="entry name" value="P-loop_NTPase"/>
</dbReference>
<dbReference type="SMART" id="SM00382">
    <property type="entry name" value="AAA"/>
    <property type="match status" value="1"/>
</dbReference>
<feature type="compositionally biased region" description="Acidic residues" evidence="1">
    <location>
        <begin position="179"/>
        <end position="201"/>
    </location>
</feature>
<dbReference type="PANTHER" id="PTHR43718:SF2">
    <property type="entry name" value="LON PROTEASE HOMOLOG, MITOCHONDRIAL"/>
    <property type="match status" value="1"/>
</dbReference>
<protein>
    <recommendedName>
        <fullName evidence="2">AAA+ ATPase domain-containing protein</fullName>
    </recommendedName>
</protein>
<dbReference type="SUPFAM" id="SSF52540">
    <property type="entry name" value="P-loop containing nucleoside triphosphate hydrolases"/>
    <property type="match status" value="1"/>
</dbReference>
<dbReference type="Gene3D" id="1.10.8.60">
    <property type="match status" value="1"/>
</dbReference>
<dbReference type="InterPro" id="IPR003593">
    <property type="entry name" value="AAA+_ATPase"/>
</dbReference>
<dbReference type="EMBL" id="MN740153">
    <property type="protein sequence ID" value="QHT90334.1"/>
    <property type="molecule type" value="Genomic_DNA"/>
</dbReference>
<feature type="domain" description="AAA+ ATPase" evidence="2">
    <location>
        <begin position="506"/>
        <end position="628"/>
    </location>
</feature>
<dbReference type="GO" id="GO:0016887">
    <property type="term" value="F:ATP hydrolysis activity"/>
    <property type="evidence" value="ECO:0007669"/>
    <property type="project" value="InterPro"/>
</dbReference>
<dbReference type="PANTHER" id="PTHR43718">
    <property type="entry name" value="LON PROTEASE"/>
    <property type="match status" value="1"/>
</dbReference>
<feature type="region of interest" description="Disordered" evidence="1">
    <location>
        <begin position="260"/>
        <end position="300"/>
    </location>
</feature>
<dbReference type="GO" id="GO:0006515">
    <property type="term" value="P:protein quality control for misfolded or incompletely synthesized proteins"/>
    <property type="evidence" value="ECO:0007669"/>
    <property type="project" value="TreeGrafter"/>
</dbReference>
<proteinExistence type="predicted"/>
<evidence type="ECO:0000256" key="1">
    <source>
        <dbReference type="SAM" id="MobiDB-lite"/>
    </source>
</evidence>